<comment type="caution">
    <text evidence="2">The sequence shown here is derived from an EMBL/GenBank/DDBJ whole genome shotgun (WGS) entry which is preliminary data.</text>
</comment>
<feature type="compositionally biased region" description="Acidic residues" evidence="1">
    <location>
        <begin position="94"/>
        <end position="117"/>
    </location>
</feature>
<feature type="region of interest" description="Disordered" evidence="1">
    <location>
        <begin position="92"/>
        <end position="164"/>
    </location>
</feature>
<evidence type="ECO:0000313" key="2">
    <source>
        <dbReference type="EMBL" id="CAH3159028.1"/>
    </source>
</evidence>
<accession>A0ABN8QBM9</accession>
<evidence type="ECO:0000313" key="3">
    <source>
        <dbReference type="Proteomes" id="UP001159405"/>
    </source>
</evidence>
<protein>
    <submittedName>
        <fullName evidence="2">Uncharacterized protein</fullName>
    </submittedName>
</protein>
<dbReference type="EMBL" id="CALNXK010000113">
    <property type="protein sequence ID" value="CAH3159028.1"/>
    <property type="molecule type" value="Genomic_DNA"/>
</dbReference>
<gene>
    <name evidence="2" type="ORF">PLOB_00003605</name>
</gene>
<dbReference type="Proteomes" id="UP001159405">
    <property type="component" value="Unassembled WGS sequence"/>
</dbReference>
<feature type="compositionally biased region" description="Polar residues" evidence="1">
    <location>
        <begin position="139"/>
        <end position="151"/>
    </location>
</feature>
<reference evidence="2 3" key="1">
    <citation type="submission" date="2022-05" db="EMBL/GenBank/DDBJ databases">
        <authorList>
            <consortium name="Genoscope - CEA"/>
            <person name="William W."/>
        </authorList>
    </citation>
    <scope>NUCLEOTIDE SEQUENCE [LARGE SCALE GENOMIC DNA]</scope>
</reference>
<name>A0ABN8QBM9_9CNID</name>
<organism evidence="2 3">
    <name type="scientific">Porites lobata</name>
    <dbReference type="NCBI Taxonomy" id="104759"/>
    <lineage>
        <taxon>Eukaryota</taxon>
        <taxon>Metazoa</taxon>
        <taxon>Cnidaria</taxon>
        <taxon>Anthozoa</taxon>
        <taxon>Hexacorallia</taxon>
        <taxon>Scleractinia</taxon>
        <taxon>Fungiina</taxon>
        <taxon>Poritidae</taxon>
        <taxon>Porites</taxon>
    </lineage>
</organism>
<evidence type="ECO:0000256" key="1">
    <source>
        <dbReference type="SAM" id="MobiDB-lite"/>
    </source>
</evidence>
<proteinExistence type="predicted"/>
<keyword evidence="3" id="KW-1185">Reference proteome</keyword>
<sequence length="293" mass="32954">MPDEKSVKHMSKETLKSLCELASTESDRRLIQSAATWGLSGKQANKKYGIDNNTLKINQVKEAIVNAQETHDEIIKLVQLQETALLRSMGIEDSVSDTESFEDESDLESVIESDSDENDSHSKSSVSTVHGESKAADEGQSSNHSTGSTRFNPDDLSKDVAGVVNPAPPNETLLSWLRDNCLNWFSFFDDVAQYLKFYSSEVLHQVLLDFTYYLSTSDCDLSEEEERAVEPPSIVIKEEFYDFLKRGRTLSEEKILDVAKKTLLPLEELKMHVDHLRLTAERRKEGARKAATT</sequence>